<gene>
    <name evidence="2" type="ORF">PSAL00342_LOCUS6428</name>
</gene>
<protein>
    <submittedName>
        <fullName evidence="2">Uncharacterized protein</fullName>
    </submittedName>
</protein>
<reference evidence="2" key="1">
    <citation type="submission" date="2021-01" db="EMBL/GenBank/DDBJ databases">
        <authorList>
            <person name="Corre E."/>
            <person name="Pelletier E."/>
            <person name="Niang G."/>
            <person name="Scheremetjew M."/>
            <person name="Finn R."/>
            <person name="Kale V."/>
            <person name="Holt S."/>
            <person name="Cochrane G."/>
            <person name="Meng A."/>
            <person name="Brown T."/>
            <person name="Cohen L."/>
        </authorList>
    </citation>
    <scope>NUCLEOTIDE SEQUENCE</scope>
    <source>
        <strain evidence="2">CCMP1897</strain>
    </source>
</reference>
<sequence>MADEVDIHYSEFDDVNLSQIELQMPLMEESNKCRAEDLTQFDPNLPVFSQAEAGQASFSQDLQHIPSPVLDIIRSSQPETENVETKEGRSDDGHQSLKTPGSATKRRGPMDNMRQLVRILMTLIPQAESLLDASVNVLKEDAIRKFLDQVLGEAPRPEWGSDAWAEYLSALFSWARTTKEGQEVVVTAEQARLCADRLPGRCWTINRDCLAQLQLSPVDWTLPLSKTSFSDAGPNGGKNRSARPYKRKWREKKPIDPPVTVAGQDIASLSELEILQWTELFGRIAKKKARVYLYSGSQRPNASECDALKQRIGTMMSEDWECPTAFTGGSQTPLDPPSHENK</sequence>
<feature type="region of interest" description="Disordered" evidence="1">
    <location>
        <begin position="77"/>
        <end position="110"/>
    </location>
</feature>
<feature type="compositionally biased region" description="Basic and acidic residues" evidence="1">
    <location>
        <begin position="83"/>
        <end position="95"/>
    </location>
</feature>
<organism evidence="2">
    <name type="scientific">Picocystis salinarum</name>
    <dbReference type="NCBI Taxonomy" id="88271"/>
    <lineage>
        <taxon>Eukaryota</taxon>
        <taxon>Viridiplantae</taxon>
        <taxon>Chlorophyta</taxon>
        <taxon>Picocystophyceae</taxon>
        <taxon>Picocystales</taxon>
        <taxon>Picocystaceae</taxon>
        <taxon>Picocystis</taxon>
    </lineage>
</organism>
<proteinExistence type="predicted"/>
<evidence type="ECO:0000313" key="2">
    <source>
        <dbReference type="EMBL" id="CAE0612529.1"/>
    </source>
</evidence>
<name>A0A7S3UFX1_9CHLO</name>
<feature type="region of interest" description="Disordered" evidence="1">
    <location>
        <begin position="322"/>
        <end position="342"/>
    </location>
</feature>
<accession>A0A7S3UFX1</accession>
<evidence type="ECO:0000256" key="1">
    <source>
        <dbReference type="SAM" id="MobiDB-lite"/>
    </source>
</evidence>
<dbReference type="EMBL" id="HBIS01007096">
    <property type="protein sequence ID" value="CAE0612529.1"/>
    <property type="molecule type" value="Transcribed_RNA"/>
</dbReference>
<dbReference type="AlphaFoldDB" id="A0A7S3UFX1"/>
<feature type="region of interest" description="Disordered" evidence="1">
    <location>
        <begin position="229"/>
        <end position="248"/>
    </location>
</feature>